<accession>A0A7H1NT18</accession>
<name>A0A7H1NT18_9PROT</name>
<dbReference type="Pfam" id="PF13406">
    <property type="entry name" value="SLT_2"/>
    <property type="match status" value="1"/>
</dbReference>
<dbReference type="FunFam" id="1.10.8.350:FF:000001">
    <property type="entry name" value="Lytic murein transglycosylase B"/>
    <property type="match status" value="1"/>
</dbReference>
<dbReference type="Gene3D" id="1.10.530.10">
    <property type="match status" value="1"/>
</dbReference>
<dbReference type="InterPro" id="IPR043426">
    <property type="entry name" value="MltB-like"/>
</dbReference>
<keyword evidence="3" id="KW-1185">Reference proteome</keyword>
<dbReference type="NCBIfam" id="TIGR02283">
    <property type="entry name" value="MltB_2"/>
    <property type="match status" value="1"/>
</dbReference>
<organism evidence="2 3">
    <name type="scientific">Entomobacter blattae</name>
    <dbReference type="NCBI Taxonomy" id="2762277"/>
    <lineage>
        <taxon>Bacteria</taxon>
        <taxon>Pseudomonadati</taxon>
        <taxon>Pseudomonadota</taxon>
        <taxon>Alphaproteobacteria</taxon>
        <taxon>Acetobacterales</taxon>
        <taxon>Acetobacteraceae</taxon>
        <taxon>Entomobacter</taxon>
    </lineage>
</organism>
<sequence length="361" mass="39190">MITRRNLAMMGIGAGVGLSVSEVSGKYGFSQAYAKTLTHSNKGHTATKAHKSHHSSNGHHYNGDYAQFLNSVRSEALSKGYNAAIIDQALNFTAPNDKVLQLDRHQPEFTMTWAQYRSRVLPESKLKKARQAYSANQDLVSQVTDHYPADPGVILGIWGVESAFGTKMGTFHVIDALATLSYAGRRTAFFHSELMKALKILSNGDTVPQGMFGSYAGAMGQPQFMPSAYLRYAVDFDGDGKRNIWTSRADSLASVANYLVQCGWNSGEPWGEPITVPSGFSSANTGRKLTRSVEEWANIGVRPVSGEAFRMANGTGAVLMPDGVGGEAFMVYHNFNVIRRYNPSDFYALGVGLMGDSATVS</sequence>
<dbReference type="AlphaFoldDB" id="A0A7H1NT18"/>
<evidence type="ECO:0000259" key="1">
    <source>
        <dbReference type="Pfam" id="PF13406"/>
    </source>
</evidence>
<dbReference type="EMBL" id="CP060244">
    <property type="protein sequence ID" value="QNT78928.1"/>
    <property type="molecule type" value="Genomic_DNA"/>
</dbReference>
<dbReference type="SUPFAM" id="SSF53955">
    <property type="entry name" value="Lysozyme-like"/>
    <property type="match status" value="1"/>
</dbReference>
<dbReference type="CDD" id="cd13399">
    <property type="entry name" value="Slt35-like"/>
    <property type="match status" value="1"/>
</dbReference>
<evidence type="ECO:0000313" key="3">
    <source>
        <dbReference type="Proteomes" id="UP000516349"/>
    </source>
</evidence>
<gene>
    <name evidence="2" type="ORF">JGUZn3_17100</name>
</gene>
<dbReference type="InterPro" id="IPR011970">
    <property type="entry name" value="MltB_2"/>
</dbReference>
<dbReference type="GO" id="GO:0009253">
    <property type="term" value="P:peptidoglycan catabolic process"/>
    <property type="evidence" value="ECO:0007669"/>
    <property type="project" value="TreeGrafter"/>
</dbReference>
<feature type="domain" description="Transglycosylase SLT" evidence="1">
    <location>
        <begin position="66"/>
        <end position="356"/>
    </location>
</feature>
<dbReference type="RefSeq" id="WP_238996791.1">
    <property type="nucleotide sequence ID" value="NZ_CP060244.1"/>
</dbReference>
<dbReference type="PANTHER" id="PTHR30163:SF9">
    <property type="entry name" value="MEMBRANE-BOUND LYTIC MUREIN TRANSGLYCOSYLASE B"/>
    <property type="match status" value="1"/>
</dbReference>
<proteinExistence type="predicted"/>
<evidence type="ECO:0000313" key="2">
    <source>
        <dbReference type="EMBL" id="QNT78928.1"/>
    </source>
</evidence>
<dbReference type="InterPro" id="IPR023346">
    <property type="entry name" value="Lysozyme-like_dom_sf"/>
</dbReference>
<reference evidence="2 3" key="1">
    <citation type="submission" date="2020-08" db="EMBL/GenBank/DDBJ databases">
        <title>Complete genome sequence of Entomobacter blattae G55GP.</title>
        <authorList>
            <person name="Poehlein A."/>
            <person name="Guzman J."/>
            <person name="Daniel R."/>
            <person name="Vilcinskas A."/>
        </authorList>
    </citation>
    <scope>NUCLEOTIDE SEQUENCE [LARGE SCALE GENOMIC DNA]</scope>
    <source>
        <strain evidence="2 3">G55GP</strain>
    </source>
</reference>
<dbReference type="InterPro" id="IPR031304">
    <property type="entry name" value="SLT_2"/>
</dbReference>
<dbReference type="Proteomes" id="UP000516349">
    <property type="component" value="Chromosome"/>
</dbReference>
<dbReference type="GO" id="GO:0008933">
    <property type="term" value="F:peptidoglycan lytic transglycosylase activity"/>
    <property type="evidence" value="ECO:0007669"/>
    <property type="project" value="TreeGrafter"/>
</dbReference>
<dbReference type="KEGG" id="ebla:JGUZn3_17100"/>
<dbReference type="Gene3D" id="1.10.8.350">
    <property type="entry name" value="Bacterial muramidase"/>
    <property type="match status" value="1"/>
</dbReference>
<dbReference type="PANTHER" id="PTHR30163">
    <property type="entry name" value="MEMBRANE-BOUND LYTIC MUREIN TRANSGLYCOSYLASE B"/>
    <property type="match status" value="1"/>
</dbReference>
<protein>
    <submittedName>
        <fullName evidence="2">Tn3 family transposase TnXax1</fullName>
    </submittedName>
</protein>